<dbReference type="PATRIC" id="fig|178606.4.peg.489"/>
<sequence length="110" mass="11851">MTFLVIAVLCLLIVGLGVVALSLGLGIRHPVRSAVALTLGSLVILGGSLMFYEALSRRSEEAMVDRTVTSLYKYVDLRAKWLKAHLHPVKKTRSGEVILPSPTHGKAGSQ</sequence>
<protein>
    <submittedName>
        <fullName evidence="2">Uncharacterized protein</fullName>
    </submittedName>
</protein>
<keyword evidence="1" id="KW-1133">Transmembrane helix</keyword>
<accession>A0A094WDH0</accession>
<evidence type="ECO:0000313" key="3">
    <source>
        <dbReference type="Proteomes" id="UP000029452"/>
    </source>
</evidence>
<dbReference type="AlphaFoldDB" id="A0A094WDH0"/>
<name>A0A094WDH0_9BACT</name>
<dbReference type="Proteomes" id="UP000029452">
    <property type="component" value="Unassembled WGS sequence"/>
</dbReference>
<keyword evidence="1" id="KW-0472">Membrane</keyword>
<dbReference type="RefSeq" id="WP_023524698.1">
    <property type="nucleotide sequence ID" value="NZ_JBPKCJ010000004.1"/>
</dbReference>
<dbReference type="EMBL" id="JPGK01000002">
    <property type="protein sequence ID" value="KGA94525.1"/>
    <property type="molecule type" value="Genomic_DNA"/>
</dbReference>
<keyword evidence="1" id="KW-0812">Transmembrane</keyword>
<evidence type="ECO:0000256" key="1">
    <source>
        <dbReference type="SAM" id="Phobius"/>
    </source>
</evidence>
<reference evidence="2 3" key="1">
    <citation type="submission" date="2014-06" db="EMBL/GenBank/DDBJ databases">
        <title>Draft genome sequence of iron oxidizing acidophile Leptospirillum ferriphilum DSM14647.</title>
        <authorList>
            <person name="Cardenas J.P."/>
            <person name="Lazcano M."/>
            <person name="Ossandon F.J."/>
            <person name="Corbett M."/>
            <person name="Holmes D.S."/>
            <person name="Watkin E."/>
        </authorList>
    </citation>
    <scope>NUCLEOTIDE SEQUENCE [LARGE SCALE GENOMIC DNA]</scope>
    <source>
        <strain evidence="2 3">DSM 14647</strain>
    </source>
</reference>
<dbReference type="OrthoDB" id="9927495at2"/>
<comment type="caution">
    <text evidence="2">The sequence shown here is derived from an EMBL/GenBank/DDBJ whole genome shotgun (WGS) entry which is preliminary data.</text>
</comment>
<feature type="transmembrane region" description="Helical" evidence="1">
    <location>
        <begin position="34"/>
        <end position="55"/>
    </location>
</feature>
<gene>
    <name evidence="2" type="ORF">LptCag_1955</name>
</gene>
<organism evidence="2 3">
    <name type="scientific">Leptospirillum ferriphilum</name>
    <dbReference type="NCBI Taxonomy" id="178606"/>
    <lineage>
        <taxon>Bacteria</taxon>
        <taxon>Pseudomonadati</taxon>
        <taxon>Nitrospirota</taxon>
        <taxon>Nitrospiria</taxon>
        <taxon>Nitrospirales</taxon>
        <taxon>Nitrospiraceae</taxon>
        <taxon>Leptospirillum</taxon>
    </lineage>
</organism>
<evidence type="ECO:0000313" key="2">
    <source>
        <dbReference type="EMBL" id="KGA94525.1"/>
    </source>
</evidence>
<proteinExistence type="predicted"/>